<name>A0A518EKK5_9BACT</name>
<dbReference type="EMBL" id="CP036434">
    <property type="protein sequence ID" value="QDV04622.1"/>
    <property type="molecule type" value="Genomic_DNA"/>
</dbReference>
<protein>
    <submittedName>
        <fullName evidence="1">Uncharacterized protein</fullName>
    </submittedName>
</protein>
<reference evidence="1 2" key="1">
    <citation type="submission" date="2019-02" db="EMBL/GenBank/DDBJ databases">
        <title>Deep-cultivation of Planctomycetes and their phenomic and genomic characterization uncovers novel biology.</title>
        <authorList>
            <person name="Wiegand S."/>
            <person name="Jogler M."/>
            <person name="Boedeker C."/>
            <person name="Pinto D."/>
            <person name="Vollmers J."/>
            <person name="Rivas-Marin E."/>
            <person name="Kohn T."/>
            <person name="Peeters S.H."/>
            <person name="Heuer A."/>
            <person name="Rast P."/>
            <person name="Oberbeckmann S."/>
            <person name="Bunk B."/>
            <person name="Jeske O."/>
            <person name="Meyerdierks A."/>
            <person name="Storesund J.E."/>
            <person name="Kallscheuer N."/>
            <person name="Luecker S."/>
            <person name="Lage O.M."/>
            <person name="Pohl T."/>
            <person name="Merkel B.J."/>
            <person name="Hornburger P."/>
            <person name="Mueller R.-W."/>
            <person name="Bruemmer F."/>
            <person name="Labrenz M."/>
            <person name="Spormann A.M."/>
            <person name="Op den Camp H."/>
            <person name="Overmann J."/>
            <person name="Amann R."/>
            <person name="Jetten M.S.M."/>
            <person name="Mascher T."/>
            <person name="Medema M.H."/>
            <person name="Devos D.P."/>
            <person name="Kaster A.-K."/>
            <person name="Ovreas L."/>
            <person name="Rohde M."/>
            <person name="Galperin M.Y."/>
            <person name="Jogler C."/>
        </authorList>
    </citation>
    <scope>NUCLEOTIDE SEQUENCE [LARGE SCALE GENOMIC DNA]</scope>
    <source>
        <strain evidence="1 2">Poly30</strain>
    </source>
</reference>
<accession>A0A518EKK5</accession>
<proteinExistence type="predicted"/>
<dbReference type="OrthoDB" id="9823405at2"/>
<dbReference type="RefSeq" id="WP_145194076.1">
    <property type="nucleotide sequence ID" value="NZ_CP036434.1"/>
</dbReference>
<evidence type="ECO:0000313" key="2">
    <source>
        <dbReference type="Proteomes" id="UP000320390"/>
    </source>
</evidence>
<gene>
    <name evidence="1" type="ORF">Poly30_01130</name>
</gene>
<dbReference type="AlphaFoldDB" id="A0A518EKK5"/>
<organism evidence="1 2">
    <name type="scientific">Saltatorellus ferox</name>
    <dbReference type="NCBI Taxonomy" id="2528018"/>
    <lineage>
        <taxon>Bacteria</taxon>
        <taxon>Pseudomonadati</taxon>
        <taxon>Planctomycetota</taxon>
        <taxon>Planctomycetia</taxon>
        <taxon>Planctomycetia incertae sedis</taxon>
        <taxon>Saltatorellus</taxon>
    </lineage>
</organism>
<evidence type="ECO:0000313" key="1">
    <source>
        <dbReference type="EMBL" id="QDV04622.1"/>
    </source>
</evidence>
<keyword evidence="2" id="KW-1185">Reference proteome</keyword>
<sequence>MTNPYCHVLGIKVPRLEEVKDHRDASAYSMLIVSLLEKGEGMTLQEVADRLVKAGFASPERALMGLKRCRPARPPVYRDGDLYLLDPHDDELDLWAFRLGLRPAKVPKMSLVRSEPEPIRGPDEPLTVAELEEAWRDAYMGGAWSNQRIALAILDALGGPRSPEEVIAFADTHCQRHHLKAESAQYWRSGAPIAADSDGRWVMDPAHAALASARKAVRERLVVVRRQAGSRPDPVVMAAQREALERQMVAKGEELARLRRVIVHAFPPDAPRAVVLLDVGKRELTTLLEDDLDRVPGMLTEFDVLIGLDIRRQLRDLGFDPEDRRLTDLGQTQKSMRLNKQGRTLKITTKMLIQSSCGISSPLGDPKKLRGYLASGATTSLRRRLESDAKALYAFYRYGRLQGAVRLKWGFLDEGLPVPWIQREEEQERLYGIVQRAHDEGQALEVVVGSAPGWEEPWARARMVWPRPSTHPYRGLEIVDEFGYRIDEHLVQSARRVMGHSSNPRAE</sequence>
<dbReference type="Proteomes" id="UP000320390">
    <property type="component" value="Chromosome"/>
</dbReference>